<comment type="caution">
    <text evidence="1">The sequence shown here is derived from an EMBL/GenBank/DDBJ whole genome shotgun (WGS) entry which is preliminary data.</text>
</comment>
<gene>
    <name evidence="1" type="ORF">NGRA_2712</name>
</gene>
<organism evidence="1 2">
    <name type="scientific">Nosema granulosis</name>
    <dbReference type="NCBI Taxonomy" id="83296"/>
    <lineage>
        <taxon>Eukaryota</taxon>
        <taxon>Fungi</taxon>
        <taxon>Fungi incertae sedis</taxon>
        <taxon>Microsporidia</taxon>
        <taxon>Nosematidae</taxon>
        <taxon>Nosema</taxon>
    </lineage>
</organism>
<dbReference type="AlphaFoldDB" id="A0A9P6GWI9"/>
<dbReference type="OrthoDB" id="2198688at2759"/>
<keyword evidence="2" id="KW-1185">Reference proteome</keyword>
<accession>A0A9P6GWI9</accession>
<dbReference type="EMBL" id="SBJO01000359">
    <property type="protein sequence ID" value="KAF9761331.1"/>
    <property type="molecule type" value="Genomic_DNA"/>
</dbReference>
<reference evidence="1 2" key="1">
    <citation type="journal article" date="2020" name="Genome Biol. Evol.">
        <title>Comparative genomics of strictly vertically transmitted, feminizing microsporidia endosymbionts of amphipod crustaceans.</title>
        <authorList>
            <person name="Cormier A."/>
            <person name="Chebbi M.A."/>
            <person name="Giraud I."/>
            <person name="Wattier R."/>
            <person name="Teixeira M."/>
            <person name="Gilbert C."/>
            <person name="Rigaud T."/>
            <person name="Cordaux R."/>
        </authorList>
    </citation>
    <scope>NUCLEOTIDE SEQUENCE [LARGE SCALE GENOMIC DNA]</scope>
    <source>
        <strain evidence="1 2">Ou3-Ou53</strain>
    </source>
</reference>
<proteinExistence type="predicted"/>
<protein>
    <submittedName>
        <fullName evidence="1">Uncharacterized protein</fullName>
    </submittedName>
</protein>
<evidence type="ECO:0000313" key="2">
    <source>
        <dbReference type="Proteomes" id="UP000740883"/>
    </source>
</evidence>
<name>A0A9P6GWI9_9MICR</name>
<evidence type="ECO:0000313" key="1">
    <source>
        <dbReference type="EMBL" id="KAF9761331.1"/>
    </source>
</evidence>
<dbReference type="Proteomes" id="UP000740883">
    <property type="component" value="Unassembled WGS sequence"/>
</dbReference>
<sequence>MQNNINKSFDMATAIKAVDQFGGTENEDVMVWLRDLIFVGEAAGWEENEICRVAVVSLKGKARSWASQVLSGKLSELNLSTLVELLKKRFGSSRMGDTH</sequence>